<accession>B9JQS5</accession>
<dbReference type="AlphaFoldDB" id="B9JQS5"/>
<reference evidence="1 2" key="1">
    <citation type="journal article" date="2009" name="J. Bacteriol.">
        <title>Genome sequences of three Agrobacterium biovars help elucidate the evolution of multichromosome genomes in bacteria.</title>
        <authorList>
            <person name="Slater S.C."/>
            <person name="Goldman B.S."/>
            <person name="Goodner B."/>
            <person name="Setubal J.C."/>
            <person name="Farrand S.K."/>
            <person name="Nester E.W."/>
            <person name="Burr T.J."/>
            <person name="Banta L."/>
            <person name="Dickerman A.W."/>
            <person name="Paulsen I."/>
            <person name="Otten L."/>
            <person name="Suen G."/>
            <person name="Welch R."/>
            <person name="Almeida N.F."/>
            <person name="Arnold F."/>
            <person name="Burton O.T."/>
            <person name="Du Z."/>
            <person name="Ewing A."/>
            <person name="Godsy E."/>
            <person name="Heisel S."/>
            <person name="Houmiel K.L."/>
            <person name="Jhaveri J."/>
            <person name="Lu J."/>
            <person name="Miller N.M."/>
            <person name="Norton S."/>
            <person name="Chen Q."/>
            <person name="Phoolcharoen W."/>
            <person name="Ohlin V."/>
            <person name="Ondrusek D."/>
            <person name="Pride N."/>
            <person name="Stricklin S.L."/>
            <person name="Sun J."/>
            <person name="Wheeler C."/>
            <person name="Wilson L."/>
            <person name="Zhu H."/>
            <person name="Wood D.W."/>
        </authorList>
    </citation>
    <scope>NUCLEOTIDE SEQUENCE [LARGE SCALE GENOMIC DNA]</scope>
    <source>
        <strain evidence="2">S4 / ATCC BAA-846</strain>
    </source>
</reference>
<dbReference type="KEGG" id="avi:Avi_0482"/>
<gene>
    <name evidence="1" type="ordered locus">Avi_0482</name>
</gene>
<dbReference type="STRING" id="311402.Avi_0482"/>
<dbReference type="HOGENOM" id="CLU_3303605_0_0_5"/>
<sequence>MSEQCLCPDVLLTTLAEAGIVQMPPKGGIFDFFHRFFGG</sequence>
<evidence type="ECO:0000313" key="1">
    <source>
        <dbReference type="EMBL" id="ACM35338.1"/>
    </source>
</evidence>
<organism evidence="1 2">
    <name type="scientific">Allorhizobium ampelinum (strain ATCC BAA-846 / DSM 112012 / S4)</name>
    <name type="common">Agrobacterium vitis (strain S4)</name>
    <dbReference type="NCBI Taxonomy" id="311402"/>
    <lineage>
        <taxon>Bacteria</taxon>
        <taxon>Pseudomonadati</taxon>
        <taxon>Pseudomonadota</taxon>
        <taxon>Alphaproteobacteria</taxon>
        <taxon>Hyphomicrobiales</taxon>
        <taxon>Rhizobiaceae</taxon>
        <taxon>Rhizobium/Agrobacterium group</taxon>
        <taxon>Allorhizobium</taxon>
        <taxon>Allorhizobium ampelinum</taxon>
    </lineage>
</organism>
<protein>
    <submittedName>
        <fullName evidence="1">Uncharacterized protein</fullName>
    </submittedName>
</protein>
<proteinExistence type="predicted"/>
<keyword evidence="2" id="KW-1185">Reference proteome</keyword>
<name>B9JQS5_ALLAM</name>
<dbReference type="Proteomes" id="UP000001596">
    <property type="component" value="Chromosome 1"/>
</dbReference>
<dbReference type="EMBL" id="CP000633">
    <property type="protein sequence ID" value="ACM35338.1"/>
    <property type="molecule type" value="Genomic_DNA"/>
</dbReference>
<evidence type="ECO:0000313" key="2">
    <source>
        <dbReference type="Proteomes" id="UP000001596"/>
    </source>
</evidence>